<feature type="compositionally biased region" description="Polar residues" evidence="1">
    <location>
        <begin position="8"/>
        <end position="27"/>
    </location>
</feature>
<dbReference type="EnsemblMetazoa" id="G28839.3">
    <property type="protein sequence ID" value="G28839.3:cds"/>
    <property type="gene ID" value="G28839"/>
</dbReference>
<name>A0A8W8LND1_MAGGI</name>
<proteinExistence type="predicted"/>
<protein>
    <submittedName>
        <fullName evidence="3">Uncharacterized protein</fullName>
    </submittedName>
</protein>
<keyword evidence="4" id="KW-1185">Reference proteome</keyword>
<accession>A0A8W8LND1</accession>
<evidence type="ECO:0000313" key="3">
    <source>
        <dbReference type="EnsemblMetazoa" id="G28839.3:cds"/>
    </source>
</evidence>
<feature type="region of interest" description="Disordered" evidence="1">
    <location>
        <begin position="1"/>
        <end position="30"/>
    </location>
</feature>
<dbReference type="Proteomes" id="UP000005408">
    <property type="component" value="Unassembled WGS sequence"/>
</dbReference>
<evidence type="ECO:0000256" key="1">
    <source>
        <dbReference type="SAM" id="MobiDB-lite"/>
    </source>
</evidence>
<sequence>MCGRGNNDDNTQGVKNPKGITTTPSNSPKDHCEDYKLDSTGCNVTIKGQLLLVLDSINVTFREYFSCFCKVVQARLNNTKVTIEILAGSNQSTCDQPGNQPYVHVDQDLLEKKLTNLSELESQDGYAGMAVILTDDVSTSESSSTLSKDREPFLYFVNVGETKNKSGSCYRQYRYVENTTDINEIGHELEIIGCNNTDYMLSNNCLLRSSTSTTSSAENQGVNMPMIGLAVGGSLVVVLIIVLIWIYAQKWKRQGNPTRKPSTDSSDKYSGVGGLAISRYSVDRPSFTNEIYNELREDEKRTNDVKTEDNYHHLDLQFVKEDVNSALYDHVTVGLDGNKEMTESG</sequence>
<dbReference type="EnsemblMetazoa" id="G28839.1">
    <property type="protein sequence ID" value="G28839.1:cds"/>
    <property type="gene ID" value="G28839"/>
</dbReference>
<dbReference type="OrthoDB" id="6203097at2759"/>
<reference evidence="3" key="1">
    <citation type="submission" date="2022-08" db="UniProtKB">
        <authorList>
            <consortium name="EnsemblMetazoa"/>
        </authorList>
    </citation>
    <scope>IDENTIFICATION</scope>
    <source>
        <strain evidence="3">05x7-T-G4-1.051#20</strain>
    </source>
</reference>
<dbReference type="OMA" id="DINEIGH"/>
<organism evidence="3 4">
    <name type="scientific">Magallana gigas</name>
    <name type="common">Pacific oyster</name>
    <name type="synonym">Crassostrea gigas</name>
    <dbReference type="NCBI Taxonomy" id="29159"/>
    <lineage>
        <taxon>Eukaryota</taxon>
        <taxon>Metazoa</taxon>
        <taxon>Spiralia</taxon>
        <taxon>Lophotrochozoa</taxon>
        <taxon>Mollusca</taxon>
        <taxon>Bivalvia</taxon>
        <taxon>Autobranchia</taxon>
        <taxon>Pteriomorphia</taxon>
        <taxon>Ostreida</taxon>
        <taxon>Ostreoidea</taxon>
        <taxon>Ostreidae</taxon>
        <taxon>Magallana</taxon>
    </lineage>
</organism>
<evidence type="ECO:0000313" key="4">
    <source>
        <dbReference type="Proteomes" id="UP000005408"/>
    </source>
</evidence>
<keyword evidence="2" id="KW-0472">Membrane</keyword>
<dbReference type="AlphaFoldDB" id="A0A8W8LND1"/>
<feature type="transmembrane region" description="Helical" evidence="2">
    <location>
        <begin position="226"/>
        <end position="248"/>
    </location>
</feature>
<keyword evidence="2" id="KW-0812">Transmembrane</keyword>
<evidence type="ECO:0000256" key="2">
    <source>
        <dbReference type="SAM" id="Phobius"/>
    </source>
</evidence>
<keyword evidence="2" id="KW-1133">Transmembrane helix</keyword>